<feature type="transmembrane region" description="Helical" evidence="1">
    <location>
        <begin position="12"/>
        <end position="34"/>
    </location>
</feature>
<dbReference type="Proteomes" id="UP001150830">
    <property type="component" value="Unassembled WGS sequence"/>
</dbReference>
<evidence type="ECO:0000313" key="2">
    <source>
        <dbReference type="EMBL" id="MCY0964078.1"/>
    </source>
</evidence>
<accession>A0A9X3EK35</accession>
<dbReference type="InterPro" id="IPR008407">
    <property type="entry name" value="Brnchd-chn_aa_trnsp_AzlD"/>
</dbReference>
<dbReference type="RefSeq" id="WP_283172296.1">
    <property type="nucleotide sequence ID" value="NZ_JAPNOA010000009.1"/>
</dbReference>
<sequence length="120" mass="13130">MNTDMNNDMSTEIWLTLISIAVGTYLLRLVPHVWMQYKLARHENSDVSASTPDWLTVMGPGMIAAMFGTSVVPMQLSTLSWMATAAGLLATLLVWRKTRSMGLPTLAGVLVFGLVKVVFA</sequence>
<evidence type="ECO:0000313" key="3">
    <source>
        <dbReference type="Proteomes" id="UP001150830"/>
    </source>
</evidence>
<feature type="transmembrane region" description="Helical" evidence="1">
    <location>
        <begin position="101"/>
        <end position="119"/>
    </location>
</feature>
<gene>
    <name evidence="2" type="ORF">OUO13_02660</name>
</gene>
<evidence type="ECO:0000256" key="1">
    <source>
        <dbReference type="SAM" id="Phobius"/>
    </source>
</evidence>
<comment type="caution">
    <text evidence="2">The sequence shown here is derived from an EMBL/GenBank/DDBJ whole genome shotgun (WGS) entry which is preliminary data.</text>
</comment>
<keyword evidence="1" id="KW-1133">Transmembrane helix</keyword>
<name>A0A9X3EK35_9GAMM</name>
<keyword evidence="3" id="KW-1185">Reference proteome</keyword>
<dbReference type="Pfam" id="PF05437">
    <property type="entry name" value="AzlD"/>
    <property type="match status" value="1"/>
</dbReference>
<protein>
    <submittedName>
        <fullName evidence="2">AzlD domain-containing protein</fullName>
    </submittedName>
</protein>
<feature type="transmembrane region" description="Helical" evidence="1">
    <location>
        <begin position="79"/>
        <end position="95"/>
    </location>
</feature>
<keyword evidence="1" id="KW-0812">Transmembrane</keyword>
<keyword evidence="1" id="KW-0472">Membrane</keyword>
<dbReference type="EMBL" id="JAPNOA010000009">
    <property type="protein sequence ID" value="MCY0964078.1"/>
    <property type="molecule type" value="Genomic_DNA"/>
</dbReference>
<proteinExistence type="predicted"/>
<dbReference type="AlphaFoldDB" id="A0A9X3EK35"/>
<organism evidence="2 3">
    <name type="scientific">Parathalassolituus penaei</name>
    <dbReference type="NCBI Taxonomy" id="2997323"/>
    <lineage>
        <taxon>Bacteria</taxon>
        <taxon>Pseudomonadati</taxon>
        <taxon>Pseudomonadota</taxon>
        <taxon>Gammaproteobacteria</taxon>
        <taxon>Oceanospirillales</taxon>
        <taxon>Oceanospirillaceae</taxon>
        <taxon>Parathalassolituus</taxon>
    </lineage>
</organism>
<reference evidence="2" key="1">
    <citation type="submission" date="2022-11" db="EMBL/GenBank/DDBJ databases">
        <title>Parathalassolutuus dongxingensis gen. nov., sp. nov., a novel member of family Oceanospirillaceae isolated from a coastal shrimp pond in Guangxi, China.</title>
        <authorList>
            <person name="Chen H."/>
        </authorList>
    </citation>
    <scope>NUCLEOTIDE SEQUENCE</scope>
    <source>
        <strain evidence="2">G-43</strain>
    </source>
</reference>